<dbReference type="Proteomes" id="UP000460272">
    <property type="component" value="Unassembled WGS sequence"/>
</dbReference>
<accession>A0A6P2C483</accession>
<reference evidence="2 3" key="1">
    <citation type="submission" date="2018-11" db="EMBL/GenBank/DDBJ databases">
        <title>Trebonia kvetii gen.nov., sp.nov., a novel acidophilic actinobacterium, and proposal of the new actinobacterial family Treboniaceae fam. nov.</title>
        <authorList>
            <person name="Rapoport D."/>
            <person name="Sagova-Mareckova M."/>
            <person name="Sedlacek I."/>
            <person name="Provaznik J."/>
            <person name="Kralova S."/>
            <person name="Pavlinic D."/>
            <person name="Benes V."/>
            <person name="Kopecky J."/>
        </authorList>
    </citation>
    <scope>NUCLEOTIDE SEQUENCE [LARGE SCALE GENOMIC DNA]</scope>
    <source>
        <strain evidence="2 3">15Tr583</strain>
    </source>
</reference>
<protein>
    <submittedName>
        <fullName evidence="2">Uncharacterized protein</fullName>
    </submittedName>
</protein>
<dbReference type="OrthoDB" id="3541690at2"/>
<name>A0A6P2C483_9ACTN</name>
<feature type="compositionally biased region" description="Basic and acidic residues" evidence="1">
    <location>
        <begin position="365"/>
        <end position="384"/>
    </location>
</feature>
<keyword evidence="3" id="KW-1185">Reference proteome</keyword>
<feature type="region of interest" description="Disordered" evidence="1">
    <location>
        <begin position="175"/>
        <end position="313"/>
    </location>
</feature>
<evidence type="ECO:0000313" key="3">
    <source>
        <dbReference type="Proteomes" id="UP000460272"/>
    </source>
</evidence>
<comment type="caution">
    <text evidence="2">The sequence shown here is derived from an EMBL/GenBank/DDBJ whole genome shotgun (WGS) entry which is preliminary data.</text>
</comment>
<organism evidence="2 3">
    <name type="scientific">Trebonia kvetii</name>
    <dbReference type="NCBI Taxonomy" id="2480626"/>
    <lineage>
        <taxon>Bacteria</taxon>
        <taxon>Bacillati</taxon>
        <taxon>Actinomycetota</taxon>
        <taxon>Actinomycetes</taxon>
        <taxon>Streptosporangiales</taxon>
        <taxon>Treboniaceae</taxon>
        <taxon>Trebonia</taxon>
    </lineage>
</organism>
<dbReference type="RefSeq" id="WP_145850772.1">
    <property type="nucleotide sequence ID" value="NZ_RPFW01000001.1"/>
</dbReference>
<gene>
    <name evidence="2" type="ORF">EAS64_00655</name>
</gene>
<dbReference type="AlphaFoldDB" id="A0A6P2C483"/>
<evidence type="ECO:0000256" key="1">
    <source>
        <dbReference type="SAM" id="MobiDB-lite"/>
    </source>
</evidence>
<dbReference type="EMBL" id="RPFW01000001">
    <property type="protein sequence ID" value="TVZ06018.1"/>
    <property type="molecule type" value="Genomic_DNA"/>
</dbReference>
<feature type="compositionally biased region" description="Basic and acidic residues" evidence="1">
    <location>
        <begin position="289"/>
        <end position="313"/>
    </location>
</feature>
<feature type="region of interest" description="Disordered" evidence="1">
    <location>
        <begin position="361"/>
        <end position="384"/>
    </location>
</feature>
<sequence length="384" mass="38691">MSDGDGPGETGVGDRVAAAVEELYGADPQAFTERRGELAAAARSAGDREGAKAIGALRRPTRAAWVVNNLARSDPGAPAKLAELATALRAAQQAGHGPRLRELSAARGALVDALTNQAFSVAGVPDAPPSLRAEVTDTLTAAVADPEVAAGFASGTLTRAMQWSGFGVLPEAAAGGGPDEGAWPGLGLAAGSGEESADGEPGGVDGGPAIPRPRLGVVTGGRAAGGATTEAGTDEAAAGSRAVRPAAAGTTAGGARDRRTGGRRAAGTAQGDTAGGRQTAAAKGSAEAAARRQAEAAERLAQEAAERAARRREQYADAERLVASTAAAAADALANEDRLEAEVRDLEDRLTRTRADLAGMRMKARHAEAAERRARQALDRLPRE</sequence>
<evidence type="ECO:0000313" key="2">
    <source>
        <dbReference type="EMBL" id="TVZ06018.1"/>
    </source>
</evidence>
<feature type="compositionally biased region" description="Low complexity" evidence="1">
    <location>
        <begin position="263"/>
        <end position="288"/>
    </location>
</feature>
<feature type="compositionally biased region" description="Low complexity" evidence="1">
    <location>
        <begin position="225"/>
        <end position="254"/>
    </location>
</feature>
<proteinExistence type="predicted"/>